<name>A0A1G2FWL0_9BACT</name>
<organism evidence="2 3">
    <name type="scientific">Candidatus Ryanbacteria bacterium RIFCSPHIGHO2_01_45_13</name>
    <dbReference type="NCBI Taxonomy" id="1802112"/>
    <lineage>
        <taxon>Bacteria</taxon>
        <taxon>Candidatus Ryaniibacteriota</taxon>
    </lineage>
</organism>
<evidence type="ECO:0000313" key="2">
    <source>
        <dbReference type="EMBL" id="OGZ42187.1"/>
    </source>
</evidence>
<dbReference type="Proteomes" id="UP000176700">
    <property type="component" value="Unassembled WGS sequence"/>
</dbReference>
<gene>
    <name evidence="2" type="ORF">A2W41_00500</name>
</gene>
<protein>
    <submittedName>
        <fullName evidence="2">Uncharacterized protein</fullName>
    </submittedName>
</protein>
<evidence type="ECO:0000256" key="1">
    <source>
        <dbReference type="SAM" id="Phobius"/>
    </source>
</evidence>
<dbReference type="AlphaFoldDB" id="A0A1G2FWL0"/>
<accession>A0A1G2FWL0</accession>
<keyword evidence="1" id="KW-0812">Transmembrane</keyword>
<proteinExistence type="predicted"/>
<evidence type="ECO:0000313" key="3">
    <source>
        <dbReference type="Proteomes" id="UP000176700"/>
    </source>
</evidence>
<reference evidence="2 3" key="1">
    <citation type="journal article" date="2016" name="Nat. Commun.">
        <title>Thousands of microbial genomes shed light on interconnected biogeochemical processes in an aquifer system.</title>
        <authorList>
            <person name="Anantharaman K."/>
            <person name="Brown C.T."/>
            <person name="Hug L.A."/>
            <person name="Sharon I."/>
            <person name="Castelle C.J."/>
            <person name="Probst A.J."/>
            <person name="Thomas B.C."/>
            <person name="Singh A."/>
            <person name="Wilkins M.J."/>
            <person name="Karaoz U."/>
            <person name="Brodie E.L."/>
            <person name="Williams K.H."/>
            <person name="Hubbard S.S."/>
            <person name="Banfield J.F."/>
        </authorList>
    </citation>
    <scope>NUCLEOTIDE SEQUENCE [LARGE SCALE GENOMIC DNA]</scope>
</reference>
<keyword evidence="1" id="KW-1133">Transmembrane helix</keyword>
<keyword evidence="1" id="KW-0472">Membrane</keyword>
<comment type="caution">
    <text evidence="2">The sequence shown here is derived from an EMBL/GenBank/DDBJ whole genome shotgun (WGS) entry which is preliminary data.</text>
</comment>
<sequence>MYVVFIIVAVLLQVSAIMAGWLAIQYASIGVGLHPGVACVVAWAAGVSWTLITPWSRIAPGNDITE</sequence>
<dbReference type="EMBL" id="MHNI01000020">
    <property type="protein sequence ID" value="OGZ42187.1"/>
    <property type="molecule type" value="Genomic_DNA"/>
</dbReference>
<feature type="transmembrane region" description="Helical" evidence="1">
    <location>
        <begin position="29"/>
        <end position="52"/>
    </location>
</feature>